<feature type="transmembrane region" description="Helical" evidence="1">
    <location>
        <begin position="152"/>
        <end position="173"/>
    </location>
</feature>
<dbReference type="Proteomes" id="UP000183210">
    <property type="component" value="Unassembled WGS sequence"/>
</dbReference>
<reference evidence="3 4" key="1">
    <citation type="submission" date="2016-10" db="EMBL/GenBank/DDBJ databases">
        <authorList>
            <person name="Varghese N."/>
            <person name="Submissions S."/>
        </authorList>
    </citation>
    <scope>NUCLEOTIDE SEQUENCE [LARGE SCALE GENOMIC DNA]</scope>
    <source>
        <strain evidence="3 4">LMG 21974</strain>
    </source>
</reference>
<evidence type="ECO:0000259" key="2">
    <source>
        <dbReference type="Pfam" id="PF02517"/>
    </source>
</evidence>
<dbReference type="AlphaFoldDB" id="A0A9X8M9W1"/>
<dbReference type="GO" id="GO:0004175">
    <property type="term" value="F:endopeptidase activity"/>
    <property type="evidence" value="ECO:0007669"/>
    <property type="project" value="UniProtKB-ARBA"/>
</dbReference>
<accession>A0A9X8M9W1</accession>
<gene>
    <name evidence="3" type="ORF">SAMN05216409_102391</name>
</gene>
<proteinExistence type="predicted"/>
<dbReference type="InterPro" id="IPR003675">
    <property type="entry name" value="Rce1/LyrA-like_dom"/>
</dbReference>
<protein>
    <recommendedName>
        <fullName evidence="2">CAAX prenyl protease 2/Lysostaphin resistance protein A-like domain-containing protein</fullName>
    </recommendedName>
</protein>
<feature type="domain" description="CAAX prenyl protease 2/Lysostaphin resistance protein A-like" evidence="2">
    <location>
        <begin position="153"/>
        <end position="244"/>
    </location>
</feature>
<dbReference type="Pfam" id="PF02517">
    <property type="entry name" value="Rce1-like"/>
    <property type="match status" value="1"/>
</dbReference>
<evidence type="ECO:0000313" key="3">
    <source>
        <dbReference type="EMBL" id="SEP86821.1"/>
    </source>
</evidence>
<sequence>MPFHLQMLLPGLLLALGYGLGDIDEAGLLTGALYVGWVLSEGRLPSWLWWFGALASSVALAIHVAPGFSPHVLGGPLQYSPDAGPVWLRLSWDKALVGVTLLAWWLGKAVPYDTRRMLQVRPCVLIAVGTLAVVPALALGMGLVAFQPKWPALFWTWFSLNLGVAVLAEELLFRALLQRGLIDRFGFWAGLLVTAVLFGMAHWPFSAGFALVAAVAALGYGAIFERSGRRLSMAVALHLAVNVLHVLLLSYPLRLS</sequence>
<keyword evidence="1" id="KW-0472">Membrane</keyword>
<dbReference type="RefSeq" id="WP_074822463.1">
    <property type="nucleotide sequence ID" value="NZ_FOEV01000002.1"/>
</dbReference>
<evidence type="ECO:0000256" key="1">
    <source>
        <dbReference type="SAM" id="Phobius"/>
    </source>
</evidence>
<keyword evidence="1" id="KW-1133">Transmembrane helix</keyword>
<organism evidence="3 4">
    <name type="scientific">Pseudomonas lutea</name>
    <dbReference type="NCBI Taxonomy" id="243924"/>
    <lineage>
        <taxon>Bacteria</taxon>
        <taxon>Pseudomonadati</taxon>
        <taxon>Pseudomonadota</taxon>
        <taxon>Gammaproteobacteria</taxon>
        <taxon>Pseudomonadales</taxon>
        <taxon>Pseudomonadaceae</taxon>
        <taxon>Pseudomonas</taxon>
    </lineage>
</organism>
<name>A0A9X8M9W1_9PSED</name>
<keyword evidence="1" id="KW-0812">Transmembrane</keyword>
<evidence type="ECO:0000313" key="4">
    <source>
        <dbReference type="Proteomes" id="UP000183210"/>
    </source>
</evidence>
<feature type="transmembrane region" description="Helical" evidence="1">
    <location>
        <begin position="47"/>
        <end position="68"/>
    </location>
</feature>
<dbReference type="GeneID" id="300265856"/>
<feature type="transmembrane region" description="Helical" evidence="1">
    <location>
        <begin position="124"/>
        <end position="146"/>
    </location>
</feature>
<feature type="transmembrane region" description="Helical" evidence="1">
    <location>
        <begin position="207"/>
        <end position="224"/>
    </location>
</feature>
<dbReference type="GO" id="GO:0080120">
    <property type="term" value="P:CAAX-box protein maturation"/>
    <property type="evidence" value="ECO:0007669"/>
    <property type="project" value="UniProtKB-ARBA"/>
</dbReference>
<dbReference type="EMBL" id="FOEV01000002">
    <property type="protein sequence ID" value="SEP86821.1"/>
    <property type="molecule type" value="Genomic_DNA"/>
</dbReference>
<feature type="transmembrane region" description="Helical" evidence="1">
    <location>
        <begin position="231"/>
        <end position="253"/>
    </location>
</feature>
<comment type="caution">
    <text evidence="3">The sequence shown here is derived from an EMBL/GenBank/DDBJ whole genome shotgun (WGS) entry which is preliminary data.</text>
</comment>
<feature type="transmembrane region" description="Helical" evidence="1">
    <location>
        <begin position="185"/>
        <end position="201"/>
    </location>
</feature>